<organism evidence="2 3">
    <name type="scientific">Streptomyces pyxinicus</name>
    <dbReference type="NCBI Taxonomy" id="2970331"/>
    <lineage>
        <taxon>Bacteria</taxon>
        <taxon>Bacillati</taxon>
        <taxon>Actinomycetota</taxon>
        <taxon>Actinomycetes</taxon>
        <taxon>Kitasatosporales</taxon>
        <taxon>Streptomycetaceae</taxon>
        <taxon>Streptomyces</taxon>
    </lineage>
</organism>
<evidence type="ECO:0000313" key="3">
    <source>
        <dbReference type="Proteomes" id="UP001205612"/>
    </source>
</evidence>
<comment type="caution">
    <text evidence="2">The sequence shown here is derived from an EMBL/GenBank/DDBJ whole genome shotgun (WGS) entry which is preliminary data.</text>
</comment>
<keyword evidence="3" id="KW-1185">Reference proteome</keyword>
<dbReference type="Proteomes" id="UP001205612">
    <property type="component" value="Unassembled WGS sequence"/>
</dbReference>
<dbReference type="RefSeq" id="WP_258782682.1">
    <property type="nucleotide sequence ID" value="NZ_JANUGP010000032.1"/>
</dbReference>
<dbReference type="EMBL" id="JANUGP010000032">
    <property type="protein sequence ID" value="MCS0605462.1"/>
    <property type="molecule type" value="Genomic_DNA"/>
</dbReference>
<protein>
    <submittedName>
        <fullName evidence="2">Uncharacterized protein</fullName>
    </submittedName>
</protein>
<feature type="region of interest" description="Disordered" evidence="1">
    <location>
        <begin position="49"/>
        <end position="75"/>
    </location>
</feature>
<name>A0ABT2BAI2_9ACTN</name>
<proteinExistence type="predicted"/>
<accession>A0ABT2BAI2</accession>
<evidence type="ECO:0000256" key="1">
    <source>
        <dbReference type="SAM" id="MobiDB-lite"/>
    </source>
</evidence>
<reference evidence="2 3" key="1">
    <citation type="submission" date="2022-08" db="EMBL/GenBank/DDBJ databases">
        <authorList>
            <person name="Somphong A."/>
            <person name="Phongsopitanun W."/>
        </authorList>
    </citation>
    <scope>NUCLEOTIDE SEQUENCE [LARGE SCALE GENOMIC DNA]</scope>
    <source>
        <strain evidence="2 3">LP11</strain>
    </source>
</reference>
<evidence type="ECO:0000313" key="2">
    <source>
        <dbReference type="EMBL" id="MCS0605462.1"/>
    </source>
</evidence>
<sequence length="86" mass="9163">MWDRTDRIGRVPELVVAAQERGWEVGVIATPVARGGFFDVEGVAARTGRPVPSAPCFGAPYTGAPGPDGRRPEFGWTRGLDLVGRA</sequence>
<gene>
    <name evidence="2" type="ORF">NX794_30295</name>
</gene>